<evidence type="ECO:0000256" key="2">
    <source>
        <dbReference type="SAM" id="MobiDB-lite"/>
    </source>
</evidence>
<gene>
    <name evidence="3" type="ORF">O181_027676</name>
</gene>
<proteinExistence type="inferred from homology"/>
<protein>
    <submittedName>
        <fullName evidence="3">Uncharacterized protein</fullName>
    </submittedName>
</protein>
<dbReference type="Pfam" id="PF03676">
    <property type="entry name" value="PHAF1"/>
    <property type="match status" value="1"/>
</dbReference>
<dbReference type="GO" id="GO:0005802">
    <property type="term" value="C:trans-Golgi network"/>
    <property type="evidence" value="ECO:0007669"/>
    <property type="project" value="TreeGrafter"/>
</dbReference>
<dbReference type="InterPro" id="IPR039156">
    <property type="entry name" value="PHAF1/BROMI"/>
</dbReference>
<name>A0A9Q3H1N7_9BASI</name>
<dbReference type="Proteomes" id="UP000765509">
    <property type="component" value="Unassembled WGS sequence"/>
</dbReference>
<dbReference type="PANTHER" id="PTHR13465">
    <property type="entry name" value="UPF0183 PROTEIN"/>
    <property type="match status" value="1"/>
</dbReference>
<evidence type="ECO:0000256" key="1">
    <source>
        <dbReference type="ARBA" id="ARBA00024339"/>
    </source>
</evidence>
<dbReference type="EMBL" id="AVOT02009372">
    <property type="protein sequence ID" value="MBW0487961.1"/>
    <property type="molecule type" value="Genomic_DNA"/>
</dbReference>
<feature type="region of interest" description="Disordered" evidence="2">
    <location>
        <begin position="354"/>
        <end position="392"/>
    </location>
</feature>
<sequence length="452" mass="49759">MTFSLNPGCSLGQFELGSLLWNVINIIRSEQSAFPNVHLSWDSQKAATGFVLLSIPSPPLHMLFDGASQRLLVIEAYQPPAHESVASVCPPPIGQWIVYKSQPIAQAVGANEPGVNLRVIHRLFGPTYPPAPHVAHPDEQVVSYPGVAFSFFEKLLVRVILSLQPTGNQDDREIIPLGETYFKPKIPKFLDCMDGDVKCAQIILGRLGQEPTSIHFSFHSASSSQLPPAVIVTIGRSTSEDVMCDFGAPLRTFWKEDDRMKIHAHLGTVGTQNGQSEEPNPYFMSYFNLGVDFLIDPLSNRVLKVIMHSNIPGEVLFARYSRCPWEICTTHDQSPLGTNTGKATLLIQRLKTNPCEENSDPSEVPTAGDSSSPHDPPPSESSSSGQPFNNQNEDASAAETLVKMMEPVMLLDRTADILDEGLLLQKPTRLYGLPGIAFEVTQDDDIETIWLF</sequence>
<dbReference type="PANTHER" id="PTHR13465:SF2">
    <property type="entry name" value="PHAGOSOME ASSEMBLY FACTOR 1"/>
    <property type="match status" value="1"/>
</dbReference>
<dbReference type="OrthoDB" id="411211at2759"/>
<evidence type="ECO:0000313" key="3">
    <source>
        <dbReference type="EMBL" id="MBW0487961.1"/>
    </source>
</evidence>
<accession>A0A9Q3H1N7</accession>
<organism evidence="3 4">
    <name type="scientific">Austropuccinia psidii MF-1</name>
    <dbReference type="NCBI Taxonomy" id="1389203"/>
    <lineage>
        <taxon>Eukaryota</taxon>
        <taxon>Fungi</taxon>
        <taxon>Dikarya</taxon>
        <taxon>Basidiomycota</taxon>
        <taxon>Pucciniomycotina</taxon>
        <taxon>Pucciniomycetes</taxon>
        <taxon>Pucciniales</taxon>
        <taxon>Sphaerophragmiaceae</taxon>
        <taxon>Austropuccinia</taxon>
    </lineage>
</organism>
<dbReference type="GO" id="GO:0043001">
    <property type="term" value="P:Golgi to plasma membrane protein transport"/>
    <property type="evidence" value="ECO:0007669"/>
    <property type="project" value="TreeGrafter"/>
</dbReference>
<keyword evidence="4" id="KW-1185">Reference proteome</keyword>
<reference evidence="3" key="1">
    <citation type="submission" date="2021-03" db="EMBL/GenBank/DDBJ databases">
        <title>Draft genome sequence of rust myrtle Austropuccinia psidii MF-1, a brazilian biotype.</title>
        <authorList>
            <person name="Quecine M.C."/>
            <person name="Pachon D.M.R."/>
            <person name="Bonatelli M.L."/>
            <person name="Correr F.H."/>
            <person name="Franceschini L.M."/>
            <person name="Leite T.F."/>
            <person name="Margarido G.R.A."/>
            <person name="Almeida C.A."/>
            <person name="Ferrarezi J.A."/>
            <person name="Labate C.A."/>
        </authorList>
    </citation>
    <scope>NUCLEOTIDE SEQUENCE</scope>
    <source>
        <strain evidence="3">MF-1</strain>
    </source>
</reference>
<comment type="caution">
    <text evidence="3">The sequence shown here is derived from an EMBL/GenBank/DDBJ whole genome shotgun (WGS) entry which is preliminary data.</text>
</comment>
<dbReference type="AlphaFoldDB" id="A0A9Q3H1N7"/>
<dbReference type="InterPro" id="IPR005373">
    <property type="entry name" value="PHAF1"/>
</dbReference>
<evidence type="ECO:0000313" key="4">
    <source>
        <dbReference type="Proteomes" id="UP000765509"/>
    </source>
</evidence>
<comment type="similarity">
    <text evidence="1">Belongs to the PHAF1 family.</text>
</comment>